<keyword evidence="9 10" id="KW-0807">Transducer</keyword>
<dbReference type="EMBL" id="OV651817">
    <property type="protein sequence ID" value="CAH1110721.1"/>
    <property type="molecule type" value="Genomic_DNA"/>
</dbReference>
<dbReference type="Pfam" id="PF02949">
    <property type="entry name" value="7tm_6"/>
    <property type="match status" value="1"/>
</dbReference>
<evidence type="ECO:0000256" key="9">
    <source>
        <dbReference type="ARBA" id="ARBA00023224"/>
    </source>
</evidence>
<dbReference type="GO" id="GO:0007165">
    <property type="term" value="P:signal transduction"/>
    <property type="evidence" value="ECO:0007669"/>
    <property type="project" value="UniProtKB-KW"/>
</dbReference>
<evidence type="ECO:0000256" key="4">
    <source>
        <dbReference type="ARBA" id="ARBA00022692"/>
    </source>
</evidence>
<keyword evidence="5 10" id="KW-0552">Olfaction</keyword>
<comment type="caution">
    <text evidence="10">Lacks conserved residue(s) required for the propagation of feature annotation.</text>
</comment>
<dbReference type="OrthoDB" id="6780364at2759"/>
<evidence type="ECO:0000313" key="12">
    <source>
        <dbReference type="Proteomes" id="UP001153636"/>
    </source>
</evidence>
<evidence type="ECO:0000256" key="1">
    <source>
        <dbReference type="ARBA" id="ARBA00004651"/>
    </source>
</evidence>
<dbReference type="GO" id="GO:0005549">
    <property type="term" value="F:odorant binding"/>
    <property type="evidence" value="ECO:0007669"/>
    <property type="project" value="InterPro"/>
</dbReference>
<comment type="subcellular location">
    <subcellularLocation>
        <location evidence="1 10">Cell membrane</location>
        <topology evidence="1 10">Multi-pass membrane protein</topology>
    </subcellularLocation>
</comment>
<evidence type="ECO:0000256" key="7">
    <source>
        <dbReference type="ARBA" id="ARBA00023136"/>
    </source>
</evidence>
<comment type="similarity">
    <text evidence="10">Belongs to the insect chemoreceptor superfamily. Heteromeric odorant receptor channel (TC 1.A.69) family.</text>
</comment>
<feature type="transmembrane region" description="Helical" evidence="10">
    <location>
        <begin position="276"/>
        <end position="296"/>
    </location>
</feature>
<dbReference type="Proteomes" id="UP001153636">
    <property type="component" value="Chromosome 5"/>
</dbReference>
<dbReference type="InterPro" id="IPR004117">
    <property type="entry name" value="7tm6_olfct_rcpt"/>
</dbReference>
<evidence type="ECO:0000256" key="2">
    <source>
        <dbReference type="ARBA" id="ARBA00022475"/>
    </source>
</evidence>
<gene>
    <name evidence="11" type="ORF">PSYICH_LOCUS11212</name>
</gene>
<evidence type="ECO:0000256" key="5">
    <source>
        <dbReference type="ARBA" id="ARBA00022725"/>
    </source>
</evidence>
<dbReference type="GO" id="GO:0005886">
    <property type="term" value="C:plasma membrane"/>
    <property type="evidence" value="ECO:0007669"/>
    <property type="project" value="UniProtKB-SubCell"/>
</dbReference>
<keyword evidence="3 10" id="KW-0716">Sensory transduction</keyword>
<evidence type="ECO:0000256" key="10">
    <source>
        <dbReference type="RuleBase" id="RU351113"/>
    </source>
</evidence>
<reference evidence="11" key="1">
    <citation type="submission" date="2022-01" db="EMBL/GenBank/DDBJ databases">
        <authorList>
            <person name="King R."/>
        </authorList>
    </citation>
    <scope>NUCLEOTIDE SEQUENCE</scope>
</reference>
<keyword evidence="4 10" id="KW-0812">Transmembrane</keyword>
<dbReference type="GO" id="GO:0004984">
    <property type="term" value="F:olfactory receptor activity"/>
    <property type="evidence" value="ECO:0007669"/>
    <property type="project" value="InterPro"/>
</dbReference>
<sequence length="393" mass="45915">MKKENKQELNEQKEQEPDIVCMTGSIKIFRLYGVFPPKGKLLNTGKLFYFKFIITALVSSITLDGSLLHLIKNIKDLSFNHTELDFTYIVSMSAGYGLLYSYFFKVNKAVQLYIGLSDFKKFGKPKNFDETNKKWNKYSIMHYLYLQSICIFILLGSNVFKGKSCRDENEKKNIHEVCGLFTYTWLPFNIDFFPVKQLYLVLQLFGVNYVYMVAGLASWMVVETVEHLATRIRHVSFLFTQALEQKNLRKKRQMFNHAVQYHVFVFGLEEKFNQTFSVFMFTHMVMAAIIMGYGVYSFMKTKNFSTFLVAIGWLIALFMDCRGGQRIQDECERVRLAIYNTNWLDCDKEMRRDLLFVLRRCDKSMVVKAAAFGIMDHPTFLAVSIYSINKLNS</sequence>
<feature type="transmembrane region" description="Helical" evidence="10">
    <location>
        <begin position="86"/>
        <end position="104"/>
    </location>
</feature>
<evidence type="ECO:0000256" key="6">
    <source>
        <dbReference type="ARBA" id="ARBA00022989"/>
    </source>
</evidence>
<keyword evidence="7 10" id="KW-0472">Membrane</keyword>
<feature type="transmembrane region" description="Helical" evidence="10">
    <location>
        <begin position="48"/>
        <end position="71"/>
    </location>
</feature>
<dbReference type="PANTHER" id="PTHR21137:SF35">
    <property type="entry name" value="ODORANT RECEPTOR 19A-RELATED"/>
    <property type="match status" value="1"/>
</dbReference>
<keyword evidence="8 10" id="KW-0675">Receptor</keyword>
<name>A0A9P0GH92_9CUCU</name>
<keyword evidence="2" id="KW-1003">Cell membrane</keyword>
<keyword evidence="12" id="KW-1185">Reference proteome</keyword>
<organism evidence="11 12">
    <name type="scientific">Psylliodes chrysocephalus</name>
    <dbReference type="NCBI Taxonomy" id="3402493"/>
    <lineage>
        <taxon>Eukaryota</taxon>
        <taxon>Metazoa</taxon>
        <taxon>Ecdysozoa</taxon>
        <taxon>Arthropoda</taxon>
        <taxon>Hexapoda</taxon>
        <taxon>Insecta</taxon>
        <taxon>Pterygota</taxon>
        <taxon>Neoptera</taxon>
        <taxon>Endopterygota</taxon>
        <taxon>Coleoptera</taxon>
        <taxon>Polyphaga</taxon>
        <taxon>Cucujiformia</taxon>
        <taxon>Chrysomeloidea</taxon>
        <taxon>Chrysomelidae</taxon>
        <taxon>Galerucinae</taxon>
        <taxon>Alticini</taxon>
        <taxon>Psylliodes</taxon>
    </lineage>
</organism>
<protein>
    <recommendedName>
        <fullName evidence="10">Odorant receptor</fullName>
    </recommendedName>
</protein>
<keyword evidence="6 10" id="KW-1133">Transmembrane helix</keyword>
<evidence type="ECO:0000313" key="11">
    <source>
        <dbReference type="EMBL" id="CAH1110721.1"/>
    </source>
</evidence>
<dbReference type="AlphaFoldDB" id="A0A9P0GH92"/>
<evidence type="ECO:0000256" key="8">
    <source>
        <dbReference type="ARBA" id="ARBA00023170"/>
    </source>
</evidence>
<evidence type="ECO:0000256" key="3">
    <source>
        <dbReference type="ARBA" id="ARBA00022606"/>
    </source>
</evidence>
<accession>A0A9P0GH92</accession>
<dbReference type="PANTHER" id="PTHR21137">
    <property type="entry name" value="ODORANT RECEPTOR"/>
    <property type="match status" value="1"/>
</dbReference>
<feature type="transmembrane region" description="Helical" evidence="10">
    <location>
        <begin position="198"/>
        <end position="222"/>
    </location>
</feature>
<feature type="transmembrane region" description="Helical" evidence="10">
    <location>
        <begin position="143"/>
        <end position="160"/>
    </location>
</feature>
<proteinExistence type="inferred from homology"/>